<feature type="compositionally biased region" description="Gly residues" evidence="1">
    <location>
        <begin position="124"/>
        <end position="133"/>
    </location>
</feature>
<accession>A0A517L520</accession>
<evidence type="ECO:0000256" key="1">
    <source>
        <dbReference type="SAM" id="MobiDB-lite"/>
    </source>
</evidence>
<feature type="compositionally biased region" description="Low complexity" evidence="1">
    <location>
        <begin position="106"/>
        <end position="123"/>
    </location>
</feature>
<dbReference type="STRING" id="50376.A0A517L520"/>
<sequence length="133" mass="15291">MFFFFTCGTHTFTNPLKGYENVTVQCQNCGNISGKVYKRWEWFTFCFIPMVPFSLKPWKEVGCHICNFWQDIKYRPDVTNQHGPGQVPLQPYGNPNDKDGPQNENQMQYPSQSQQPPQQAQAGHEGGGPPVYR</sequence>
<organism evidence="2 3">
    <name type="scientific">Venturia effusa</name>
    <dbReference type="NCBI Taxonomy" id="50376"/>
    <lineage>
        <taxon>Eukaryota</taxon>
        <taxon>Fungi</taxon>
        <taxon>Dikarya</taxon>
        <taxon>Ascomycota</taxon>
        <taxon>Pezizomycotina</taxon>
        <taxon>Dothideomycetes</taxon>
        <taxon>Pleosporomycetidae</taxon>
        <taxon>Venturiales</taxon>
        <taxon>Venturiaceae</taxon>
        <taxon>Venturia</taxon>
    </lineage>
</organism>
<dbReference type="EMBL" id="CP042189">
    <property type="protein sequence ID" value="QDS70711.1"/>
    <property type="molecule type" value="Genomic_DNA"/>
</dbReference>
<dbReference type="PANTHER" id="PTHR28139:SF1">
    <property type="entry name" value="UPF0768 PROTEIN YBL029C-A"/>
    <property type="match status" value="1"/>
</dbReference>
<gene>
    <name evidence="2" type="ORF">FKW77_002359</name>
</gene>
<evidence type="ECO:0000313" key="3">
    <source>
        <dbReference type="Proteomes" id="UP000316270"/>
    </source>
</evidence>
<name>A0A517L520_9PEZI</name>
<protein>
    <recommendedName>
        <fullName evidence="4">Zinc-ribbon 15 domain-containing protein</fullName>
    </recommendedName>
</protein>
<feature type="region of interest" description="Disordered" evidence="1">
    <location>
        <begin position="79"/>
        <end position="133"/>
    </location>
</feature>
<evidence type="ECO:0000313" key="2">
    <source>
        <dbReference type="EMBL" id="QDS70711.1"/>
    </source>
</evidence>
<proteinExistence type="predicted"/>
<evidence type="ECO:0008006" key="4">
    <source>
        <dbReference type="Google" id="ProtNLM"/>
    </source>
</evidence>
<dbReference type="Proteomes" id="UP000316270">
    <property type="component" value="Chromosome 5"/>
</dbReference>
<reference evidence="2 3" key="1">
    <citation type="submission" date="2019-07" db="EMBL/GenBank/DDBJ databases">
        <title>Finished genome of Venturia effusa.</title>
        <authorList>
            <person name="Young C.A."/>
            <person name="Cox M.P."/>
            <person name="Ganley A.R.D."/>
            <person name="David W.J."/>
        </authorList>
    </citation>
    <scope>NUCLEOTIDE SEQUENCE [LARGE SCALE GENOMIC DNA]</scope>
    <source>
        <strain evidence="3">albino</strain>
    </source>
</reference>
<dbReference type="AlphaFoldDB" id="A0A517L520"/>
<keyword evidence="3" id="KW-1185">Reference proteome</keyword>
<dbReference type="PANTHER" id="PTHR28139">
    <property type="entry name" value="UPF0768 PROTEIN YBL029C-A"/>
    <property type="match status" value="1"/>
</dbReference>
<dbReference type="OrthoDB" id="5545479at2759"/>